<accession>A0ACB8US37</accession>
<proteinExistence type="predicted"/>
<protein>
    <submittedName>
        <fullName evidence="1">Mitochondrial ribosomal small subunit component</fullName>
    </submittedName>
</protein>
<comment type="caution">
    <text evidence="1">The sequence shown here is derived from an EMBL/GenBank/DDBJ whole genome shotgun (WGS) entry which is preliminary data.</text>
</comment>
<reference evidence="1" key="1">
    <citation type="journal article" date="2022" name="bioRxiv">
        <title>Population genetic analysis of Ophidiomyces ophidiicola, the causative agent of snake fungal disease, indicates recent introductions to the USA.</title>
        <authorList>
            <person name="Ladner J.T."/>
            <person name="Palmer J.M."/>
            <person name="Ettinger C.L."/>
            <person name="Stajich J.E."/>
            <person name="Farrell T.M."/>
            <person name="Glorioso B.M."/>
            <person name="Lawson B."/>
            <person name="Price S.J."/>
            <person name="Stengle A.G."/>
            <person name="Grear D.A."/>
            <person name="Lorch J.M."/>
        </authorList>
    </citation>
    <scope>NUCLEOTIDE SEQUENCE</scope>
    <source>
        <strain evidence="1">NWHC 24266-5</strain>
    </source>
</reference>
<evidence type="ECO:0000313" key="1">
    <source>
        <dbReference type="EMBL" id="KAI2383880.1"/>
    </source>
</evidence>
<gene>
    <name evidence="1" type="primary">RSM25</name>
    <name evidence="1" type="ORF">LOY88_004970</name>
</gene>
<organism evidence="1">
    <name type="scientific">Ophidiomyces ophidiicola</name>
    <dbReference type="NCBI Taxonomy" id="1387563"/>
    <lineage>
        <taxon>Eukaryota</taxon>
        <taxon>Fungi</taxon>
        <taxon>Dikarya</taxon>
        <taxon>Ascomycota</taxon>
        <taxon>Pezizomycotina</taxon>
        <taxon>Eurotiomycetes</taxon>
        <taxon>Eurotiomycetidae</taxon>
        <taxon>Onygenales</taxon>
        <taxon>Onygenaceae</taxon>
        <taxon>Ophidiomyces</taxon>
    </lineage>
</organism>
<dbReference type="EMBL" id="JALBCA010000082">
    <property type="protein sequence ID" value="KAI2383880.1"/>
    <property type="molecule type" value="Genomic_DNA"/>
</dbReference>
<name>A0ACB8US37_9EURO</name>
<sequence>MFEVPPSSILIRNLPQQHELVQQRVKTVPGQSKPQTVFETQKRPQRKRKASRMFQPVPICYEEDQLRKRFFQDHPWELARPRILVETTGNDHAKYDWSKLQQPGKQLDGESVIQRQLYLLNNVPDITKGEAYDIARREFYNLRLQEDIERRIAQEEAMATGAYFGPDMLTTGMAMEDQMYEVWREWADRESQLASQRTASFTGVALDAEPAAEELLEAESDMEQPEPPQP</sequence>